<dbReference type="Proteomes" id="UP001165960">
    <property type="component" value="Unassembled WGS sequence"/>
</dbReference>
<name>A0ACC2UEQ5_9FUNG</name>
<protein>
    <submittedName>
        <fullName evidence="1">Uncharacterized protein</fullName>
    </submittedName>
</protein>
<reference evidence="1" key="1">
    <citation type="submission" date="2022-04" db="EMBL/GenBank/DDBJ databases">
        <title>Genome of the entomopathogenic fungus Entomophthora muscae.</title>
        <authorList>
            <person name="Elya C."/>
            <person name="Lovett B.R."/>
            <person name="Lee E."/>
            <person name="Macias A.M."/>
            <person name="Hajek A.E."/>
            <person name="De Bivort B.L."/>
            <person name="Kasson M.T."/>
            <person name="De Fine Licht H.H."/>
            <person name="Stajich J.E."/>
        </authorList>
    </citation>
    <scope>NUCLEOTIDE SEQUENCE</scope>
    <source>
        <strain evidence="1">Berkeley</strain>
    </source>
</reference>
<sequence>MYQHRDSIAPQRANPRAYAQDRRSQHTSYRQDFVELNNLPSNVRNATSPESQLYLRPESISDESRNLIRNDPNHFAVLDRELPSHVKQAAPPHSTYAQLSTALPSHVKPAAQFASPSQNFNATGYKTAMPLTKKRERSCFGLCFCSGKACVIFTTIASLILTLAMYFLWMRRPGFAPASEIIFKGEPFALSNETLSIFHSDIMYTIRISNSNFYPLRLVKMPAKVYDSATGSVIGSGELKNIYIPALGESYANLTITLDFRVSSSQDKTWQDIVAACPISPETETRVPLTTRTQVSAHFNLFQWTGFIPQDSFQRNLLCK</sequence>
<keyword evidence="2" id="KW-1185">Reference proteome</keyword>
<gene>
    <name evidence="1" type="ORF">DSO57_1018170</name>
</gene>
<accession>A0ACC2UEQ5</accession>
<organism evidence="1 2">
    <name type="scientific">Entomophthora muscae</name>
    <dbReference type="NCBI Taxonomy" id="34485"/>
    <lineage>
        <taxon>Eukaryota</taxon>
        <taxon>Fungi</taxon>
        <taxon>Fungi incertae sedis</taxon>
        <taxon>Zoopagomycota</taxon>
        <taxon>Entomophthoromycotina</taxon>
        <taxon>Entomophthoromycetes</taxon>
        <taxon>Entomophthorales</taxon>
        <taxon>Entomophthoraceae</taxon>
        <taxon>Entomophthora</taxon>
    </lineage>
</organism>
<evidence type="ECO:0000313" key="2">
    <source>
        <dbReference type="Proteomes" id="UP001165960"/>
    </source>
</evidence>
<comment type="caution">
    <text evidence="1">The sequence shown here is derived from an EMBL/GenBank/DDBJ whole genome shotgun (WGS) entry which is preliminary data.</text>
</comment>
<evidence type="ECO:0000313" key="1">
    <source>
        <dbReference type="EMBL" id="KAJ9085016.1"/>
    </source>
</evidence>
<proteinExistence type="predicted"/>
<dbReference type="EMBL" id="QTSX02000788">
    <property type="protein sequence ID" value="KAJ9085016.1"/>
    <property type="molecule type" value="Genomic_DNA"/>
</dbReference>